<feature type="region of interest" description="Disordered" evidence="1">
    <location>
        <begin position="1"/>
        <end position="67"/>
    </location>
</feature>
<feature type="compositionally biased region" description="Polar residues" evidence="1">
    <location>
        <begin position="7"/>
        <end position="20"/>
    </location>
</feature>
<name>A0A1Y0B232_9LAMI</name>
<evidence type="ECO:0000313" key="2">
    <source>
        <dbReference type="EMBL" id="ART31515.1"/>
    </source>
</evidence>
<gene>
    <name evidence="2" type="ORF">AEK19_MT1314</name>
</gene>
<proteinExistence type="predicted"/>
<feature type="compositionally biased region" description="Polar residues" evidence="1">
    <location>
        <begin position="58"/>
        <end position="67"/>
    </location>
</feature>
<protein>
    <submittedName>
        <fullName evidence="2">Uncharacterized protein</fullName>
    </submittedName>
</protein>
<keyword evidence="2" id="KW-0496">Mitochondrion</keyword>
<organism evidence="2">
    <name type="scientific">Utricularia reniformis</name>
    <dbReference type="NCBI Taxonomy" id="192314"/>
    <lineage>
        <taxon>Eukaryota</taxon>
        <taxon>Viridiplantae</taxon>
        <taxon>Streptophyta</taxon>
        <taxon>Embryophyta</taxon>
        <taxon>Tracheophyta</taxon>
        <taxon>Spermatophyta</taxon>
        <taxon>Magnoliopsida</taxon>
        <taxon>eudicotyledons</taxon>
        <taxon>Gunneridae</taxon>
        <taxon>Pentapetalae</taxon>
        <taxon>asterids</taxon>
        <taxon>lamiids</taxon>
        <taxon>Lamiales</taxon>
        <taxon>Lentibulariaceae</taxon>
        <taxon>Utricularia</taxon>
    </lineage>
</organism>
<evidence type="ECO:0000256" key="1">
    <source>
        <dbReference type="SAM" id="MobiDB-lite"/>
    </source>
</evidence>
<sequence>MNKPADFSSTVQPEQSTDIPNSVIPETQIHIAETSNSLQQPVPQPPPVSDHSNRDNPMGSQNNSSFGISQINSLQNKLQAMGLALGLILNTLMDLWNLISPGSRPHGREEFLCLGLI</sequence>
<accession>A0A1Y0B232</accession>
<geneLocation type="mitochondrion" evidence="2"/>
<dbReference type="AlphaFoldDB" id="A0A1Y0B232"/>
<dbReference type="EMBL" id="KY774314">
    <property type="protein sequence ID" value="ART31515.1"/>
    <property type="molecule type" value="Genomic_DNA"/>
</dbReference>
<reference evidence="2" key="1">
    <citation type="submission" date="2017-03" db="EMBL/GenBank/DDBJ databases">
        <title>The mitochondrial genome of the carnivorous plant Utricularia reniformis (Lentibulariaceae): structure, comparative analysis and evolutionary landmarks.</title>
        <authorList>
            <person name="Silva S.R."/>
            <person name="Alvarenga D.O."/>
            <person name="Michael T.P."/>
            <person name="Miranda V.F.O."/>
            <person name="Varani A.M."/>
        </authorList>
    </citation>
    <scope>NUCLEOTIDE SEQUENCE</scope>
</reference>